<evidence type="ECO:0000313" key="1">
    <source>
        <dbReference type="EMBL" id="BBY57586.1"/>
    </source>
</evidence>
<proteinExistence type="predicted"/>
<dbReference type="KEGG" id="msar:MSAR_07220"/>
<dbReference type="Proteomes" id="UP000466445">
    <property type="component" value="Chromosome"/>
</dbReference>
<sequence length="76" mass="7630">MVPPTSAGSGGGSGVVDVGVVLVDVAVLDDVGADVVGADDEEVVDACDWGPWKSTHASVRTVLPPELTTSEPELTV</sequence>
<evidence type="ECO:0000313" key="2">
    <source>
        <dbReference type="Proteomes" id="UP000466445"/>
    </source>
</evidence>
<name>A0A7I7SP16_9MYCO</name>
<keyword evidence="2" id="KW-1185">Reference proteome</keyword>
<dbReference type="AlphaFoldDB" id="A0A7I7SP16"/>
<dbReference type="RefSeq" id="WP_163694833.1">
    <property type="nucleotide sequence ID" value="NZ_AP022595.1"/>
</dbReference>
<accession>A0A7I7SP16</accession>
<protein>
    <submittedName>
        <fullName evidence="1">Uncharacterized protein</fullName>
    </submittedName>
</protein>
<gene>
    <name evidence="1" type="ORF">MSAR_07220</name>
</gene>
<organism evidence="1 2">
    <name type="scientific">Mycolicibacterium sarraceniae</name>
    <dbReference type="NCBI Taxonomy" id="1534348"/>
    <lineage>
        <taxon>Bacteria</taxon>
        <taxon>Bacillati</taxon>
        <taxon>Actinomycetota</taxon>
        <taxon>Actinomycetes</taxon>
        <taxon>Mycobacteriales</taxon>
        <taxon>Mycobacteriaceae</taxon>
        <taxon>Mycolicibacterium</taxon>
    </lineage>
</organism>
<reference evidence="1 2" key="1">
    <citation type="journal article" date="2019" name="Emerg. Microbes Infect.">
        <title>Comprehensive subspecies identification of 175 nontuberculous mycobacteria species based on 7547 genomic profiles.</title>
        <authorList>
            <person name="Matsumoto Y."/>
            <person name="Kinjo T."/>
            <person name="Motooka D."/>
            <person name="Nabeya D."/>
            <person name="Jung N."/>
            <person name="Uechi K."/>
            <person name="Horii T."/>
            <person name="Iida T."/>
            <person name="Fujita J."/>
            <person name="Nakamura S."/>
        </authorList>
    </citation>
    <scope>NUCLEOTIDE SEQUENCE [LARGE SCALE GENOMIC DNA]</scope>
    <source>
        <strain evidence="1 2">JCM 30395</strain>
    </source>
</reference>
<dbReference type="EMBL" id="AP022595">
    <property type="protein sequence ID" value="BBY57586.1"/>
    <property type="molecule type" value="Genomic_DNA"/>
</dbReference>